<keyword evidence="5" id="KW-1185">Reference proteome</keyword>
<feature type="compositionally biased region" description="Low complexity" evidence="1">
    <location>
        <begin position="204"/>
        <end position="219"/>
    </location>
</feature>
<proteinExistence type="predicted"/>
<dbReference type="STRING" id="883161.HMPREF9306_01693"/>
<evidence type="ECO:0000256" key="2">
    <source>
        <dbReference type="SAM" id="Phobius"/>
    </source>
</evidence>
<comment type="caution">
    <text evidence="4">The sequence shown here is derived from an EMBL/GenBank/DDBJ whole genome shotgun (WGS) entry which is preliminary data.</text>
</comment>
<keyword evidence="2" id="KW-1133">Transmembrane helix</keyword>
<evidence type="ECO:0000313" key="5">
    <source>
        <dbReference type="Proteomes" id="UP000014417"/>
    </source>
</evidence>
<dbReference type="InterPro" id="IPR025889">
    <property type="entry name" value="GSP17M-like_dom"/>
</dbReference>
<protein>
    <recommendedName>
        <fullName evidence="3">General stress protein 17M-like domain-containing protein</fullName>
    </recommendedName>
</protein>
<accession>S2WWK1</accession>
<gene>
    <name evidence="4" type="ORF">HMPREF9306_01693</name>
</gene>
<dbReference type="EMBL" id="AGZR01000009">
    <property type="protein sequence ID" value="EPD32129.1"/>
    <property type="molecule type" value="Genomic_DNA"/>
</dbReference>
<feature type="compositionally biased region" description="Polar residues" evidence="1">
    <location>
        <begin position="228"/>
        <end position="242"/>
    </location>
</feature>
<keyword evidence="2" id="KW-0472">Membrane</keyword>
<feature type="transmembrane region" description="Helical" evidence="2">
    <location>
        <begin position="105"/>
        <end position="127"/>
    </location>
</feature>
<evidence type="ECO:0000259" key="3">
    <source>
        <dbReference type="Pfam" id="PF11181"/>
    </source>
</evidence>
<feature type="region of interest" description="Disordered" evidence="1">
    <location>
        <begin position="199"/>
        <end position="242"/>
    </location>
</feature>
<organism evidence="4 5">
    <name type="scientific">Propionimicrobium lymphophilum ACS-093-V-SCH5</name>
    <dbReference type="NCBI Taxonomy" id="883161"/>
    <lineage>
        <taxon>Bacteria</taxon>
        <taxon>Bacillati</taxon>
        <taxon>Actinomycetota</taxon>
        <taxon>Actinomycetes</taxon>
        <taxon>Propionibacteriales</taxon>
        <taxon>Propionibacteriaceae</taxon>
        <taxon>Propionimicrobium</taxon>
    </lineage>
</organism>
<dbReference type="Pfam" id="PF11181">
    <property type="entry name" value="YflT"/>
    <property type="match status" value="1"/>
</dbReference>
<keyword evidence="2" id="KW-0812">Transmembrane</keyword>
<feature type="transmembrane region" description="Helical" evidence="2">
    <location>
        <begin position="133"/>
        <end position="155"/>
    </location>
</feature>
<feature type="domain" description="General stress protein 17M-like" evidence="3">
    <location>
        <begin position="56"/>
        <end position="130"/>
    </location>
</feature>
<reference evidence="4 5" key="1">
    <citation type="submission" date="2013-04" db="EMBL/GenBank/DDBJ databases">
        <title>The Genome Sequence of Propionimicrobium lymphophilum ACS-093-V-SCH5.</title>
        <authorList>
            <consortium name="The Broad Institute Genomics Platform"/>
            <person name="Earl A."/>
            <person name="Ward D."/>
            <person name="Feldgarden M."/>
            <person name="Gevers D."/>
            <person name="Saerens B."/>
            <person name="Vaneechoutte M."/>
            <person name="Walker B."/>
            <person name="Young S."/>
            <person name="Zeng Q."/>
            <person name="Gargeya S."/>
            <person name="Fitzgerald M."/>
            <person name="Haas B."/>
            <person name="Abouelleil A."/>
            <person name="Allen A.W."/>
            <person name="Alvarado L."/>
            <person name="Arachchi H.M."/>
            <person name="Berlin A.M."/>
            <person name="Chapman S.B."/>
            <person name="Gainer-Dewar J."/>
            <person name="Goldberg J."/>
            <person name="Griggs A."/>
            <person name="Gujja S."/>
            <person name="Hansen M."/>
            <person name="Howarth C."/>
            <person name="Imamovic A."/>
            <person name="Ireland A."/>
            <person name="Larimer J."/>
            <person name="McCowan C."/>
            <person name="Murphy C."/>
            <person name="Pearson M."/>
            <person name="Poon T.W."/>
            <person name="Priest M."/>
            <person name="Roberts A."/>
            <person name="Saif S."/>
            <person name="Shea T."/>
            <person name="Sisk P."/>
            <person name="Sykes S."/>
            <person name="Wortman J."/>
            <person name="Nusbaum C."/>
            <person name="Birren B."/>
        </authorList>
    </citation>
    <scope>NUCLEOTIDE SEQUENCE [LARGE SCALE GENOMIC DNA]</scope>
    <source>
        <strain evidence="4 5">ACS-093-V-SCH5</strain>
    </source>
</reference>
<sequence>MVFIRPWVNQNESLTHKFFKVGSQVACLVWASTELEEHMPNRINMDSAARIKGATAIAIYDEYSDAQRAVDYLSDREFPVEYCTIVGTDLRSVEKVTGRLTWGKVMGAGALQGVIWGIGLGLLMMLFWPGAGLATLVMAVAIFILINLITTAITYQVSGGNRDFTSTTAIVATHYEILVDRQHAAKARSILAGPTYTGTPNQVAQQDAAASQDLSSWAPPAAPSPQPDANQTPQQTFDPRGN</sequence>
<dbReference type="HOGENOM" id="CLU_1146403_0_0_11"/>
<dbReference type="Proteomes" id="UP000014417">
    <property type="component" value="Unassembled WGS sequence"/>
</dbReference>
<name>S2WWK1_9ACTN</name>
<dbReference type="AlphaFoldDB" id="S2WWK1"/>
<evidence type="ECO:0000256" key="1">
    <source>
        <dbReference type="SAM" id="MobiDB-lite"/>
    </source>
</evidence>
<evidence type="ECO:0000313" key="4">
    <source>
        <dbReference type="EMBL" id="EPD32129.1"/>
    </source>
</evidence>
<dbReference type="PATRIC" id="fig|883161.3.peg.1679"/>